<dbReference type="GO" id="GO:0046982">
    <property type="term" value="F:protein heterodimerization activity"/>
    <property type="evidence" value="ECO:0007669"/>
    <property type="project" value="TreeGrafter"/>
</dbReference>
<dbReference type="PROSITE" id="PS50026">
    <property type="entry name" value="EGF_3"/>
    <property type="match status" value="1"/>
</dbReference>
<evidence type="ECO:0000256" key="4">
    <source>
        <dbReference type="PROSITE-ProRule" id="PRU00076"/>
    </source>
</evidence>
<dbReference type="PROSITE" id="PS01186">
    <property type="entry name" value="EGF_2"/>
    <property type="match status" value="2"/>
</dbReference>
<evidence type="ECO:0000256" key="1">
    <source>
        <dbReference type="ARBA" id="ARBA00022536"/>
    </source>
</evidence>
<protein>
    <recommendedName>
        <fullName evidence="6">EGF-like domain-containing protein</fullName>
    </recommendedName>
</protein>
<evidence type="ECO:0000259" key="6">
    <source>
        <dbReference type="PROSITE" id="PS50026"/>
    </source>
</evidence>
<evidence type="ECO:0000256" key="5">
    <source>
        <dbReference type="SAM" id="SignalP"/>
    </source>
</evidence>
<comment type="caution">
    <text evidence="7">The sequence shown here is derived from an EMBL/GenBank/DDBJ whole genome shotgun (WGS) entry which is preliminary data.</text>
</comment>
<dbReference type="Proteomes" id="UP001162640">
    <property type="component" value="Unassembled WGS sequence"/>
</dbReference>
<dbReference type="GO" id="GO:0050839">
    <property type="term" value="F:cell adhesion molecule binding"/>
    <property type="evidence" value="ECO:0007669"/>
    <property type="project" value="TreeGrafter"/>
</dbReference>
<dbReference type="AlphaFoldDB" id="A0A9W7B8I7"/>
<dbReference type="PRINTS" id="PR00011">
    <property type="entry name" value="EGFLAMININ"/>
</dbReference>
<evidence type="ECO:0000256" key="2">
    <source>
        <dbReference type="ARBA" id="ARBA00022737"/>
    </source>
</evidence>
<feature type="disulfide bond" evidence="4">
    <location>
        <begin position="570"/>
        <end position="580"/>
    </location>
</feature>
<keyword evidence="2" id="KW-0677">Repeat</keyword>
<feature type="signal peptide" evidence="5">
    <location>
        <begin position="1"/>
        <end position="21"/>
    </location>
</feature>
<dbReference type="PROSITE" id="PS00022">
    <property type="entry name" value="EGF_1"/>
    <property type="match status" value="2"/>
</dbReference>
<accession>A0A9W7B8I7</accession>
<keyword evidence="1 4" id="KW-0245">EGF-like domain</keyword>
<dbReference type="InterPro" id="IPR000742">
    <property type="entry name" value="EGF"/>
</dbReference>
<dbReference type="GO" id="GO:0007157">
    <property type="term" value="P:heterophilic cell-cell adhesion via plasma membrane cell adhesion molecules"/>
    <property type="evidence" value="ECO:0007669"/>
    <property type="project" value="TreeGrafter"/>
</dbReference>
<sequence>MFPNIMLKLFLLLFLPSLTSAAMSATSLVFEPATLGTPTEITFTFTTSTAIDDTEQIRLDMPGFTRGSRSNTVGSNQLDQTLAKRSPSSSWNVYWYEGTVASSFSDSYMLIKPVQGTAGAGAGSTHIITIDRFMSISANCGTTATQVFRLVDESLGETVVGSGSRTAFGGGCYFTGTRVDVVQPIDKTWMELSFQFTPAMVIGAGENVTFNMAGFTNHNFTGISSRINKDERVGYGGASMHAIPILPEASAEIFTSHWREGTYVKHAAGFVNSTFELTVKSGKSLTPGTTYSLSIDRVKNKIGTMCSIKEDFDKITISTNAVEGVVSKHPVQHTDAVGNGCKDLNYCSGHGACNYCTETCNCEHEYGGVGAIVEEREIRKDCSERVCPAGYAWGTLPTAGDAGHSLMECSGAGRCNRAQGACICFEGFGGAKCERRTCPIINSEMCAGHGTCLSIRHLSSKLDALPLSNPTNYFVTGDHPPIYGGGREGNIGGVGNITWDEKTLHKCHCDSTWSVGLGSGETQEPEYFGHACQLKHCPSGDDPLTTVDETDCSGKTAPGGKGVGQSGNKCFVECANRGVCDYETGLCVCFKGFWGSACEILKDVPGSEEEE</sequence>
<dbReference type="EMBL" id="BLQM01000372">
    <property type="protein sequence ID" value="GMH86204.1"/>
    <property type="molecule type" value="Genomic_DNA"/>
</dbReference>
<comment type="caution">
    <text evidence="4">Lacks conserved residue(s) required for the propagation of feature annotation.</text>
</comment>
<evidence type="ECO:0000313" key="7">
    <source>
        <dbReference type="EMBL" id="GMH86204.1"/>
    </source>
</evidence>
<dbReference type="PANTHER" id="PTHR11219:SF69">
    <property type="entry name" value="TENEURIN-A"/>
    <property type="match status" value="1"/>
</dbReference>
<feature type="disulfide bond" evidence="4">
    <location>
        <begin position="589"/>
        <end position="598"/>
    </location>
</feature>
<gene>
    <name evidence="7" type="ORF">TL16_g10469</name>
</gene>
<name>A0A9W7B8I7_9STRA</name>
<evidence type="ECO:0000256" key="3">
    <source>
        <dbReference type="ARBA" id="ARBA00023157"/>
    </source>
</evidence>
<dbReference type="GO" id="GO:0042803">
    <property type="term" value="F:protein homodimerization activity"/>
    <property type="evidence" value="ECO:0007669"/>
    <property type="project" value="TreeGrafter"/>
</dbReference>
<feature type="chain" id="PRO_5040923991" description="EGF-like domain-containing protein" evidence="5">
    <location>
        <begin position="22"/>
        <end position="611"/>
    </location>
</feature>
<keyword evidence="5" id="KW-0732">Signal</keyword>
<organism evidence="7 8">
    <name type="scientific">Triparma laevis f. inornata</name>
    <dbReference type="NCBI Taxonomy" id="1714386"/>
    <lineage>
        <taxon>Eukaryota</taxon>
        <taxon>Sar</taxon>
        <taxon>Stramenopiles</taxon>
        <taxon>Ochrophyta</taxon>
        <taxon>Bolidophyceae</taxon>
        <taxon>Parmales</taxon>
        <taxon>Triparmaceae</taxon>
        <taxon>Triparma</taxon>
    </lineage>
</organism>
<dbReference type="InterPro" id="IPR051216">
    <property type="entry name" value="Teneurin"/>
</dbReference>
<reference evidence="8" key="1">
    <citation type="journal article" date="2023" name="Commun. Biol.">
        <title>Genome analysis of Parmales, the sister group of diatoms, reveals the evolutionary specialization of diatoms from phago-mixotrophs to photoautotrophs.</title>
        <authorList>
            <person name="Ban H."/>
            <person name="Sato S."/>
            <person name="Yoshikawa S."/>
            <person name="Yamada K."/>
            <person name="Nakamura Y."/>
            <person name="Ichinomiya M."/>
            <person name="Sato N."/>
            <person name="Blanc-Mathieu R."/>
            <person name="Endo H."/>
            <person name="Kuwata A."/>
            <person name="Ogata H."/>
        </authorList>
    </citation>
    <scope>NUCLEOTIDE SEQUENCE [LARGE SCALE GENOMIC DNA]</scope>
</reference>
<proteinExistence type="predicted"/>
<dbReference type="Gene3D" id="2.10.25.10">
    <property type="entry name" value="Laminin"/>
    <property type="match status" value="1"/>
</dbReference>
<dbReference type="PANTHER" id="PTHR11219">
    <property type="entry name" value="TENEURIN AND N-ACETYLGLUCOSAMINE-1-PHOSPHODIESTER ALPHA-N-ACETYLGLUCOSAMINIDASE"/>
    <property type="match status" value="1"/>
</dbReference>
<feature type="domain" description="EGF-like" evidence="6">
    <location>
        <begin position="566"/>
        <end position="599"/>
    </location>
</feature>
<keyword evidence="3 4" id="KW-1015">Disulfide bond</keyword>
<evidence type="ECO:0000313" key="8">
    <source>
        <dbReference type="Proteomes" id="UP001162640"/>
    </source>
</evidence>